<dbReference type="GO" id="GO:0008381">
    <property type="term" value="F:mechanosensitive monoatomic ion channel activity"/>
    <property type="evidence" value="ECO:0007669"/>
    <property type="project" value="InterPro"/>
</dbReference>
<dbReference type="Pfam" id="PF00924">
    <property type="entry name" value="MS_channel_2nd"/>
    <property type="match status" value="1"/>
</dbReference>
<keyword evidence="3" id="KW-1003">Cell membrane</keyword>
<dbReference type="OrthoDB" id="9809206at2"/>
<dbReference type="KEGG" id="tai:Taci_1398"/>
<reference evidence="10 11" key="1">
    <citation type="journal article" date="2009" name="Stand. Genomic Sci.">
        <title>Complete genome sequence of Thermanaerovibrio acidaminovorans type strain (Su883).</title>
        <authorList>
            <person name="Chovatia M."/>
            <person name="Sikorski J."/>
            <person name="Schroder M."/>
            <person name="Lapidus A."/>
            <person name="Nolan M."/>
            <person name="Tice H."/>
            <person name="Glavina Del Rio T."/>
            <person name="Copeland A."/>
            <person name="Cheng J.F."/>
            <person name="Lucas S."/>
            <person name="Chen F."/>
            <person name="Bruce D."/>
            <person name="Goodwin L."/>
            <person name="Pitluck S."/>
            <person name="Ivanova N."/>
            <person name="Mavromatis K."/>
            <person name="Ovchinnikova G."/>
            <person name="Pati A."/>
            <person name="Chen A."/>
            <person name="Palaniappan K."/>
            <person name="Land M."/>
            <person name="Hauser L."/>
            <person name="Chang Y.J."/>
            <person name="Jeffries C.D."/>
            <person name="Chain P."/>
            <person name="Saunders E."/>
            <person name="Detter J.C."/>
            <person name="Brettin T."/>
            <person name="Rohde M."/>
            <person name="Goker M."/>
            <person name="Spring S."/>
            <person name="Bristow J."/>
            <person name="Markowitz V."/>
            <person name="Hugenholtz P."/>
            <person name="Kyrpides N.C."/>
            <person name="Klenk H.P."/>
            <person name="Eisen J.A."/>
        </authorList>
    </citation>
    <scope>NUCLEOTIDE SEQUENCE [LARGE SCALE GENOMIC DNA]</scope>
    <source>
        <strain evidence="11">ATCC 49978 / DSM 6589 / Su883</strain>
    </source>
</reference>
<dbReference type="STRING" id="525903.Taci_1398"/>
<keyword evidence="4" id="KW-0812">Transmembrane</keyword>
<dbReference type="SUPFAM" id="SSF82861">
    <property type="entry name" value="Mechanosensitive channel protein MscS (YggB), transmembrane region"/>
    <property type="match status" value="1"/>
</dbReference>
<dbReference type="InterPro" id="IPR011014">
    <property type="entry name" value="MscS_channel_TM-2"/>
</dbReference>
<dbReference type="PANTHER" id="PTHR30460:SF0">
    <property type="entry name" value="MODERATE CONDUCTANCE MECHANOSENSITIVE CHANNEL YBIO"/>
    <property type="match status" value="1"/>
</dbReference>
<organism evidence="10 11">
    <name type="scientific">Thermanaerovibrio acidaminovorans (strain ATCC 49978 / DSM 6589 / Su883)</name>
    <name type="common">Selenomonas acidaminovorans</name>
    <dbReference type="NCBI Taxonomy" id="525903"/>
    <lineage>
        <taxon>Bacteria</taxon>
        <taxon>Thermotogati</taxon>
        <taxon>Synergistota</taxon>
        <taxon>Synergistia</taxon>
        <taxon>Synergistales</taxon>
        <taxon>Synergistaceae</taxon>
        <taxon>Thermanaerovibrio</taxon>
    </lineage>
</organism>
<dbReference type="Pfam" id="PF21088">
    <property type="entry name" value="MS_channel_1st"/>
    <property type="match status" value="1"/>
</dbReference>
<dbReference type="AlphaFoldDB" id="D1B6I8"/>
<dbReference type="eggNOG" id="COG0668">
    <property type="taxonomic scope" value="Bacteria"/>
</dbReference>
<keyword evidence="6" id="KW-0472">Membrane</keyword>
<evidence type="ECO:0000256" key="5">
    <source>
        <dbReference type="ARBA" id="ARBA00022989"/>
    </source>
</evidence>
<dbReference type="InterPro" id="IPR049278">
    <property type="entry name" value="MS_channel_C"/>
</dbReference>
<comment type="subcellular location">
    <subcellularLocation>
        <location evidence="1">Cell membrane</location>
        <topology evidence="1">Multi-pass membrane protein</topology>
    </subcellularLocation>
</comment>
<dbReference type="InterPro" id="IPR023408">
    <property type="entry name" value="MscS_beta-dom_sf"/>
</dbReference>
<comment type="similarity">
    <text evidence="2">Belongs to the MscS (TC 1.A.23) family.</text>
</comment>
<evidence type="ECO:0000313" key="10">
    <source>
        <dbReference type="EMBL" id="ACZ19629.1"/>
    </source>
</evidence>
<dbReference type="InterPro" id="IPR010920">
    <property type="entry name" value="LSM_dom_sf"/>
</dbReference>
<dbReference type="InterPro" id="IPR049142">
    <property type="entry name" value="MS_channel_1st"/>
</dbReference>
<evidence type="ECO:0000313" key="11">
    <source>
        <dbReference type="Proteomes" id="UP000002030"/>
    </source>
</evidence>
<feature type="domain" description="Mechanosensitive ion channel MscS C-terminal" evidence="8">
    <location>
        <begin position="161"/>
        <end position="246"/>
    </location>
</feature>
<protein>
    <submittedName>
        <fullName evidence="10">MscS Mechanosensitive ion channel</fullName>
    </submittedName>
</protein>
<feature type="domain" description="Mechanosensitive ion channel MscS" evidence="7">
    <location>
        <begin position="91"/>
        <end position="155"/>
    </location>
</feature>
<dbReference type="PANTHER" id="PTHR30460">
    <property type="entry name" value="MODERATE CONDUCTANCE MECHANOSENSITIVE CHANNEL YBIO"/>
    <property type="match status" value="1"/>
</dbReference>
<evidence type="ECO:0000256" key="1">
    <source>
        <dbReference type="ARBA" id="ARBA00004651"/>
    </source>
</evidence>
<evidence type="ECO:0000256" key="6">
    <source>
        <dbReference type="ARBA" id="ARBA00023136"/>
    </source>
</evidence>
<evidence type="ECO:0000256" key="3">
    <source>
        <dbReference type="ARBA" id="ARBA00022475"/>
    </source>
</evidence>
<dbReference type="InterPro" id="IPR006685">
    <property type="entry name" value="MscS_channel_2nd"/>
</dbReference>
<dbReference type="SUPFAM" id="SSF82689">
    <property type="entry name" value="Mechanosensitive channel protein MscS (YggB), C-terminal domain"/>
    <property type="match status" value="1"/>
</dbReference>
<evidence type="ECO:0000259" key="9">
    <source>
        <dbReference type="Pfam" id="PF21088"/>
    </source>
</evidence>
<evidence type="ECO:0000259" key="7">
    <source>
        <dbReference type="Pfam" id="PF00924"/>
    </source>
</evidence>
<dbReference type="Gene3D" id="3.30.70.100">
    <property type="match status" value="1"/>
</dbReference>
<dbReference type="InterPro" id="IPR011066">
    <property type="entry name" value="MscS_channel_C_sf"/>
</dbReference>
<name>D1B6I8_THEAS</name>
<accession>D1B6I8</accession>
<dbReference type="GO" id="GO:0005886">
    <property type="term" value="C:plasma membrane"/>
    <property type="evidence" value="ECO:0007669"/>
    <property type="project" value="UniProtKB-SubCell"/>
</dbReference>
<gene>
    <name evidence="10" type="ordered locus">Taci_1398</name>
</gene>
<sequence length="266" mass="28983">MGLELLLWFGFNRVLAHLIRRAAALARSRAAAPGDQNRVDTLERMGVWVARVGLGIPMGLSVMDTLGINVKALMAGVGVAGLGISLAAQSIIRDFLCGFLILMENQFNVGEVVVIDGLAGTVEAFSLRCTRLRSLNGELIIIPNSQISRVVNHTRGWSVANVEVNIPYEEDPKGAMAAMEDCAAALMGEMGDVVIEPPVIQGIVDFKDSWMVLRALIKTVPGSQWEVGRRYRMLLKEAFDSRGIQFAYPHLDVSLLDPQRGKSPMP</sequence>
<feature type="domain" description="Mechanosensitive ion channel transmembrane helices 2/3" evidence="9">
    <location>
        <begin position="49"/>
        <end position="89"/>
    </location>
</feature>
<dbReference type="Gene3D" id="1.10.287.1260">
    <property type="match status" value="1"/>
</dbReference>
<dbReference type="EnsemblBacteria" id="ACZ19629">
    <property type="protein sequence ID" value="ACZ19629"/>
    <property type="gene ID" value="Taci_1398"/>
</dbReference>
<dbReference type="EMBL" id="CP001818">
    <property type="protein sequence ID" value="ACZ19629.1"/>
    <property type="molecule type" value="Genomic_DNA"/>
</dbReference>
<evidence type="ECO:0000259" key="8">
    <source>
        <dbReference type="Pfam" id="PF21082"/>
    </source>
</evidence>
<dbReference type="Proteomes" id="UP000002030">
    <property type="component" value="Chromosome"/>
</dbReference>
<keyword evidence="11" id="KW-1185">Reference proteome</keyword>
<evidence type="ECO:0000256" key="4">
    <source>
        <dbReference type="ARBA" id="ARBA00022692"/>
    </source>
</evidence>
<evidence type="ECO:0000256" key="2">
    <source>
        <dbReference type="ARBA" id="ARBA00008017"/>
    </source>
</evidence>
<proteinExistence type="inferred from homology"/>
<dbReference type="Pfam" id="PF21082">
    <property type="entry name" value="MS_channel_3rd"/>
    <property type="match status" value="1"/>
</dbReference>
<dbReference type="InterPro" id="IPR045276">
    <property type="entry name" value="YbiO_bact"/>
</dbReference>
<dbReference type="HOGENOM" id="CLU_037945_8_2_0"/>
<dbReference type="SUPFAM" id="SSF50182">
    <property type="entry name" value="Sm-like ribonucleoproteins"/>
    <property type="match status" value="1"/>
</dbReference>
<dbReference type="Gene3D" id="2.30.30.60">
    <property type="match status" value="1"/>
</dbReference>
<keyword evidence="5" id="KW-1133">Transmembrane helix</keyword>